<comment type="catalytic activity">
    <reaction evidence="9">
        <text>1,2-dihydroxy-5-(methylsulfanyl)pent-1-en-3-one + O2 = 3-(methylsulfanyl)propanoate + CO + formate + 2 H(+)</text>
        <dbReference type="Rhea" id="RHEA:14161"/>
        <dbReference type="ChEBI" id="CHEBI:15378"/>
        <dbReference type="ChEBI" id="CHEBI:15379"/>
        <dbReference type="ChEBI" id="CHEBI:15740"/>
        <dbReference type="ChEBI" id="CHEBI:17245"/>
        <dbReference type="ChEBI" id="CHEBI:49016"/>
        <dbReference type="ChEBI" id="CHEBI:49252"/>
        <dbReference type="EC" id="1.13.11.53"/>
    </reaction>
</comment>
<name>A0ABV2B1L0_9GAMM</name>
<comment type="subunit">
    <text evidence="9">Monomer.</text>
</comment>
<evidence type="ECO:0000256" key="1">
    <source>
        <dbReference type="ARBA" id="ARBA00000428"/>
    </source>
</evidence>
<comment type="pathway">
    <text evidence="9">Amino-acid biosynthesis; L-methionine biosynthesis via salvage pathway; L-methionine from S-methyl-5-thio-alpha-D-ribose 1-phosphate: step 5/6.</text>
</comment>
<dbReference type="Proteomes" id="UP001460888">
    <property type="component" value="Unassembled WGS sequence"/>
</dbReference>
<dbReference type="HAMAP" id="MF_01682">
    <property type="entry name" value="Salvage_MtnD"/>
    <property type="match status" value="1"/>
</dbReference>
<feature type="binding site" evidence="9">
    <location>
        <position position="117"/>
    </location>
    <ligand>
        <name>Fe(2+)</name>
        <dbReference type="ChEBI" id="CHEBI:29033"/>
    </ligand>
</feature>
<dbReference type="InterPro" id="IPR011051">
    <property type="entry name" value="RmlC_Cupin_sf"/>
</dbReference>
<evidence type="ECO:0000256" key="4">
    <source>
        <dbReference type="ARBA" id="ARBA00022723"/>
    </source>
</evidence>
<evidence type="ECO:0000256" key="2">
    <source>
        <dbReference type="ARBA" id="ARBA00022596"/>
    </source>
</evidence>
<evidence type="ECO:0000256" key="8">
    <source>
        <dbReference type="ARBA" id="ARBA00023167"/>
    </source>
</evidence>
<protein>
    <recommendedName>
        <fullName evidence="9">Acireductone dioxygenase</fullName>
    </recommendedName>
    <alternativeName>
        <fullName evidence="9">1,2-dihydroxy-3-keto-5-methylthiopentene dioxygenase</fullName>
        <shortName evidence="9">DHK-MTPene dioxygenase</shortName>
    </alternativeName>
    <alternativeName>
        <fullName evidence="9">Acireductone dioxygenase (Fe(2+)-requiring)</fullName>
        <shortName evidence="9">ARD'</shortName>
        <shortName evidence="9">Fe-ARD</shortName>
        <ecNumber evidence="9">1.13.11.54</ecNumber>
    </alternativeName>
    <alternativeName>
        <fullName evidence="9">Acireductone dioxygenase (Ni(2+)-requiring)</fullName>
        <shortName evidence="9">ARD</shortName>
        <shortName evidence="9">Ni-ARD</shortName>
        <ecNumber evidence="9">1.13.11.53</ecNumber>
    </alternativeName>
</protein>
<comment type="catalytic activity">
    <reaction evidence="1 9">
        <text>1,2-dihydroxy-5-(methylsulfanyl)pent-1-en-3-one + O2 = 4-methylsulfanyl-2-oxobutanoate + formate + 2 H(+)</text>
        <dbReference type="Rhea" id="RHEA:24504"/>
        <dbReference type="ChEBI" id="CHEBI:15378"/>
        <dbReference type="ChEBI" id="CHEBI:15379"/>
        <dbReference type="ChEBI" id="CHEBI:15740"/>
        <dbReference type="ChEBI" id="CHEBI:16723"/>
        <dbReference type="ChEBI" id="CHEBI:49252"/>
        <dbReference type="EC" id="1.13.11.54"/>
    </reaction>
</comment>
<accession>A0ABV2B1L0</accession>
<reference evidence="10 11" key="1">
    <citation type="submission" date="2013-03" db="EMBL/GenBank/DDBJ databases">
        <title>Salinisphaera dokdonensis CL-ES53 Genome Sequencing.</title>
        <authorList>
            <person name="Li C."/>
            <person name="Lai Q."/>
            <person name="Shao Z."/>
        </authorList>
    </citation>
    <scope>NUCLEOTIDE SEQUENCE [LARGE SCALE GENOMIC DNA]</scope>
    <source>
        <strain evidence="10 11">CL-ES53</strain>
    </source>
</reference>
<evidence type="ECO:0000256" key="3">
    <source>
        <dbReference type="ARBA" id="ARBA00022605"/>
    </source>
</evidence>
<comment type="cofactor">
    <cofactor evidence="9">
        <name>Ni(2+)</name>
        <dbReference type="ChEBI" id="CHEBI:49786"/>
    </cofactor>
    <text evidence="9">Binds 1 nickel ion per monomer.</text>
</comment>
<dbReference type="EMBL" id="APND01000002">
    <property type="protein sequence ID" value="MES1929274.1"/>
    <property type="molecule type" value="Genomic_DNA"/>
</dbReference>
<evidence type="ECO:0000313" key="10">
    <source>
        <dbReference type="EMBL" id="MES1929274.1"/>
    </source>
</evidence>
<dbReference type="Pfam" id="PF03079">
    <property type="entry name" value="ARD"/>
    <property type="match status" value="1"/>
</dbReference>
<dbReference type="EC" id="1.13.11.53" evidence="9"/>
<proteinExistence type="inferred from homology"/>
<feature type="binding site" evidence="9">
    <location>
        <position position="113"/>
    </location>
    <ligand>
        <name>Ni(2+)</name>
        <dbReference type="ChEBI" id="CHEBI:49786"/>
    </ligand>
</feature>
<feature type="binding site" evidence="9">
    <location>
        <position position="155"/>
    </location>
    <ligand>
        <name>Fe(2+)</name>
        <dbReference type="ChEBI" id="CHEBI:29033"/>
    </ligand>
</feature>
<feature type="site" description="May play a role in transmitting local conformational changes" evidence="9">
    <location>
        <position position="116"/>
    </location>
</feature>
<comment type="caution">
    <text evidence="10">The sequence shown here is derived from an EMBL/GenBank/DDBJ whole genome shotgun (WGS) entry which is preliminary data.</text>
</comment>
<evidence type="ECO:0000256" key="5">
    <source>
        <dbReference type="ARBA" id="ARBA00022964"/>
    </source>
</evidence>
<dbReference type="PANTHER" id="PTHR23418">
    <property type="entry name" value="ACIREDUCTONE DIOXYGENASE"/>
    <property type="match status" value="1"/>
</dbReference>
<feature type="binding site" evidence="9">
    <location>
        <position position="117"/>
    </location>
    <ligand>
        <name>Ni(2+)</name>
        <dbReference type="ChEBI" id="CHEBI:49786"/>
    </ligand>
</feature>
<feature type="site" description="Important to generate the dianion" evidence="9">
    <location>
        <position position="119"/>
    </location>
</feature>
<feature type="binding site" evidence="9">
    <location>
        <position position="111"/>
    </location>
    <ligand>
        <name>Ni(2+)</name>
        <dbReference type="ChEBI" id="CHEBI:49786"/>
    </ligand>
</feature>
<feature type="binding site" evidence="9">
    <location>
        <position position="155"/>
    </location>
    <ligand>
        <name>Ni(2+)</name>
        <dbReference type="ChEBI" id="CHEBI:49786"/>
    </ligand>
</feature>
<dbReference type="CDD" id="cd02232">
    <property type="entry name" value="cupin_ARD"/>
    <property type="match status" value="1"/>
</dbReference>
<dbReference type="EC" id="1.13.11.54" evidence="9"/>
<comment type="function">
    <text evidence="9">Catalyzes 2 different reactions between oxygene and the acireductone 1,2-dihydroxy-3-keto-5-methylthiopentene (DHK-MTPene) depending upon the metal bound in the active site. Fe-containing acireductone dioxygenase (Fe-ARD) produces formate and 2-keto-4-methylthiobutyrate (KMTB), the alpha-ketoacid precursor of methionine in the methionine recycle pathway. Ni-containing acireductone dioxygenase (Ni-ARD) produces methylthiopropionate, carbon monoxide and formate, and does not lie on the methionine recycle pathway.</text>
</comment>
<keyword evidence="4 9" id="KW-0479">Metal-binding</keyword>
<keyword evidence="2 9" id="KW-0533">Nickel</keyword>
<keyword evidence="3 9" id="KW-0028">Amino-acid biosynthesis</keyword>
<keyword evidence="11" id="KW-1185">Reference proteome</keyword>
<keyword evidence="8 9" id="KW-0486">Methionine biosynthesis</keyword>
<feature type="site" description="May play a role in metal incorporation in vivo" evidence="9">
    <location>
        <position position="110"/>
    </location>
</feature>
<comment type="cofactor">
    <cofactor evidence="9">
        <name>Fe(2+)</name>
        <dbReference type="ChEBI" id="CHEBI:29033"/>
    </cofactor>
    <text evidence="9">Binds 1 Fe(2+) cation per monomer.</text>
</comment>
<gene>
    <name evidence="9" type="primary">mtnD</name>
    <name evidence="10" type="ORF">SADO_08457</name>
</gene>
<dbReference type="Gene3D" id="2.60.120.10">
    <property type="entry name" value="Jelly Rolls"/>
    <property type="match status" value="1"/>
</dbReference>
<keyword evidence="5 9" id="KW-0223">Dioxygenase</keyword>
<evidence type="ECO:0000256" key="6">
    <source>
        <dbReference type="ARBA" id="ARBA00023002"/>
    </source>
</evidence>
<dbReference type="PANTHER" id="PTHR23418:SF0">
    <property type="entry name" value="ACIREDUCTONE DIOXYGENASE"/>
    <property type="match status" value="1"/>
</dbReference>
<organism evidence="10 11">
    <name type="scientific">Salinisphaera dokdonensis CL-ES53</name>
    <dbReference type="NCBI Taxonomy" id="1304272"/>
    <lineage>
        <taxon>Bacteria</taxon>
        <taxon>Pseudomonadati</taxon>
        <taxon>Pseudomonadota</taxon>
        <taxon>Gammaproteobacteria</taxon>
        <taxon>Salinisphaerales</taxon>
        <taxon>Salinisphaeraceae</taxon>
        <taxon>Salinisphaera</taxon>
    </lineage>
</organism>
<evidence type="ECO:0000256" key="9">
    <source>
        <dbReference type="HAMAP-Rule" id="MF_01682"/>
    </source>
</evidence>
<dbReference type="SUPFAM" id="SSF51182">
    <property type="entry name" value="RmlC-like cupins"/>
    <property type="match status" value="1"/>
</dbReference>
<sequence>MATTLDWTNARSDAMSQLTVYNENDTDTPILETRDADEIARELDTVGVLFERWPASHALPADATPEQIGEAYADDIERLQQQFGYATWDVIGLHPEHPQKDAMRAKFLDEHTHSEDEVRFFVDGAGLFTLHIGDKVYATLCEADDLISVPAGTRHWFDMGDKPHFKVIRLFNNQEGWVANFTGTEIAKDFRPSGEQMLGQG</sequence>
<evidence type="ECO:0000313" key="11">
    <source>
        <dbReference type="Proteomes" id="UP001460888"/>
    </source>
</evidence>
<keyword evidence="6 9" id="KW-0560">Oxidoreductase</keyword>
<feature type="binding site" evidence="9">
    <location>
        <position position="113"/>
    </location>
    <ligand>
        <name>Fe(2+)</name>
        <dbReference type="ChEBI" id="CHEBI:29033"/>
    </ligand>
</feature>
<dbReference type="InterPro" id="IPR023956">
    <property type="entry name" value="ARD_bac"/>
</dbReference>
<dbReference type="InterPro" id="IPR014710">
    <property type="entry name" value="RmlC-like_jellyroll"/>
</dbReference>
<comment type="similarity">
    <text evidence="9">Belongs to the acireductone dioxygenase (ARD) family.</text>
</comment>
<keyword evidence="7 9" id="KW-0408">Iron</keyword>
<feature type="binding site" evidence="9">
    <location>
        <position position="111"/>
    </location>
    <ligand>
        <name>Fe(2+)</name>
        <dbReference type="ChEBI" id="CHEBI:29033"/>
    </ligand>
</feature>
<evidence type="ECO:0000256" key="7">
    <source>
        <dbReference type="ARBA" id="ARBA00023004"/>
    </source>
</evidence>
<dbReference type="InterPro" id="IPR004313">
    <property type="entry name" value="ARD"/>
</dbReference>